<dbReference type="EMBL" id="CM032188">
    <property type="protein sequence ID" value="KAG7088853.1"/>
    <property type="molecule type" value="Genomic_DNA"/>
</dbReference>
<sequence length="431" mass="47700">MSSSSNPAPWSDYMRGIYLSGKGPTPLGTVVYKEIEEKARQKLKDYPGAFLYAHGSAGAWQTYNANLRAFEKLTIVPRMLVDASVRNLETTIFGVTHSSPIFIAPIGVQGIFCDEAEFAPARAARNLKVPFIMSTASTRSIEEVARENGDGYRWFQLYWPKDDKVTLSLLKRAKDNGFKGLVITLDTMNIGWRPHDLETAYLPFGHGVGIEVGRSDPVFMAKHGLQPTTDHHPEFPYDPKAKMKLLQQGDEETVREMKLGQSWLLETNSGLYRSWEDLRFLRKIWDGPLVLKGIQHVEDAEKCLEYGIDGIIVSNHGGRQVDGAIPSLFALENIMKSEKIRAAQSSGKLTILFDSGIRTGSDIIKAIALGAQAVLLGRPWVYGATLAGTAGIEQVIKHTMADLDTNMGCAGYPNLADIRGKADKILDKIDW</sequence>
<dbReference type="GeneID" id="66081882"/>
<dbReference type="PROSITE" id="PS51349">
    <property type="entry name" value="FMN_HYDROXY_ACID_DH_2"/>
    <property type="match status" value="1"/>
</dbReference>
<dbReference type="InterPro" id="IPR008259">
    <property type="entry name" value="FMN_hydac_DH_AS"/>
</dbReference>
<dbReference type="GO" id="GO:0010181">
    <property type="term" value="F:FMN binding"/>
    <property type="evidence" value="ECO:0007669"/>
    <property type="project" value="InterPro"/>
</dbReference>
<feature type="binding site" evidence="5">
    <location>
        <begin position="354"/>
        <end position="358"/>
    </location>
    <ligand>
        <name>FMN</name>
        <dbReference type="ChEBI" id="CHEBI:58210"/>
    </ligand>
</feature>
<evidence type="ECO:0000256" key="5">
    <source>
        <dbReference type="PIRSR" id="PIRSR000138-2"/>
    </source>
</evidence>
<dbReference type="Proteomes" id="UP001049176">
    <property type="component" value="Chromosome 8"/>
</dbReference>
<dbReference type="RefSeq" id="XP_043005324.1">
    <property type="nucleotide sequence ID" value="XM_043157954.1"/>
</dbReference>
<feature type="domain" description="FMN hydroxy acid dehydrogenase" evidence="6">
    <location>
        <begin position="26"/>
        <end position="428"/>
    </location>
</feature>
<feature type="binding site" evidence="5">
    <location>
        <begin position="105"/>
        <end position="107"/>
    </location>
    <ligand>
        <name>FMN</name>
        <dbReference type="ChEBI" id="CHEBI:58210"/>
    </ligand>
</feature>
<organism evidence="7 8">
    <name type="scientific">Marasmius oreades</name>
    <name type="common">fairy-ring Marasmius</name>
    <dbReference type="NCBI Taxonomy" id="181124"/>
    <lineage>
        <taxon>Eukaryota</taxon>
        <taxon>Fungi</taxon>
        <taxon>Dikarya</taxon>
        <taxon>Basidiomycota</taxon>
        <taxon>Agaricomycotina</taxon>
        <taxon>Agaricomycetes</taxon>
        <taxon>Agaricomycetidae</taxon>
        <taxon>Agaricales</taxon>
        <taxon>Marasmiineae</taxon>
        <taxon>Marasmiaceae</taxon>
        <taxon>Marasmius</taxon>
    </lineage>
</organism>
<reference evidence="7" key="1">
    <citation type="journal article" date="2021" name="Genome Biol. Evol.">
        <title>The assembled and annotated genome of the fairy-ring fungus Marasmius oreades.</title>
        <authorList>
            <person name="Hiltunen M."/>
            <person name="Ament-Velasquez S.L."/>
            <person name="Johannesson H."/>
        </authorList>
    </citation>
    <scope>NUCLEOTIDE SEQUENCE</scope>
    <source>
        <strain evidence="7">03SP1</strain>
    </source>
</reference>
<evidence type="ECO:0000256" key="3">
    <source>
        <dbReference type="ARBA" id="ARBA00024042"/>
    </source>
</evidence>
<feature type="binding site" evidence="5">
    <location>
        <position position="316"/>
    </location>
    <ligand>
        <name>glyoxylate</name>
        <dbReference type="ChEBI" id="CHEBI:36655"/>
    </ligand>
</feature>
<dbReference type="Pfam" id="PF01070">
    <property type="entry name" value="FMN_dh"/>
    <property type="match status" value="1"/>
</dbReference>
<gene>
    <name evidence="7" type="ORF">E1B28_012807</name>
</gene>
<dbReference type="Gene3D" id="3.20.20.70">
    <property type="entry name" value="Aldolase class I"/>
    <property type="match status" value="1"/>
</dbReference>
<keyword evidence="5" id="KW-0288">FMN</keyword>
<accession>A0A9P7RT02</accession>
<feature type="binding site" evidence="5">
    <location>
        <begin position="377"/>
        <end position="378"/>
    </location>
    <ligand>
        <name>FMN</name>
        <dbReference type="ChEBI" id="CHEBI:58210"/>
    </ligand>
</feature>
<feature type="binding site" evidence="5">
    <location>
        <position position="52"/>
    </location>
    <ligand>
        <name>glyoxylate</name>
        <dbReference type="ChEBI" id="CHEBI:36655"/>
    </ligand>
</feature>
<dbReference type="KEGG" id="more:E1B28_012807"/>
<feature type="binding site" evidence="5">
    <location>
        <position position="193"/>
    </location>
    <ligand>
        <name>glyoxylate</name>
        <dbReference type="ChEBI" id="CHEBI:36655"/>
    </ligand>
</feature>
<dbReference type="InterPro" id="IPR012133">
    <property type="entry name" value="Alpha-hydoxy_acid_DH_FMN"/>
</dbReference>
<evidence type="ECO:0000256" key="1">
    <source>
        <dbReference type="ARBA" id="ARBA00001917"/>
    </source>
</evidence>
<dbReference type="SUPFAM" id="SSF51395">
    <property type="entry name" value="FMN-linked oxidoreductases"/>
    <property type="match status" value="1"/>
</dbReference>
<evidence type="ECO:0000313" key="8">
    <source>
        <dbReference type="Proteomes" id="UP001049176"/>
    </source>
</evidence>
<evidence type="ECO:0000259" key="6">
    <source>
        <dbReference type="PROSITE" id="PS51349"/>
    </source>
</evidence>
<keyword evidence="8" id="KW-1185">Reference proteome</keyword>
<comment type="cofactor">
    <cofactor evidence="1">
        <name>FMN</name>
        <dbReference type="ChEBI" id="CHEBI:58210"/>
    </cofactor>
</comment>
<evidence type="ECO:0000313" key="7">
    <source>
        <dbReference type="EMBL" id="KAG7088853.1"/>
    </source>
</evidence>
<keyword evidence="5" id="KW-0285">Flavoprotein</keyword>
<protein>
    <recommendedName>
        <fullName evidence="6">FMN hydroxy acid dehydrogenase domain-containing protein</fullName>
    </recommendedName>
</protein>
<dbReference type="PANTHER" id="PTHR10578">
    <property type="entry name" value="S -2-HYDROXY-ACID OXIDASE-RELATED"/>
    <property type="match status" value="1"/>
</dbReference>
<dbReference type="InterPro" id="IPR000262">
    <property type="entry name" value="FMN-dep_DH"/>
</dbReference>
<dbReference type="InterPro" id="IPR037396">
    <property type="entry name" value="FMN_HAD"/>
</dbReference>
<feature type="binding site" evidence="5">
    <location>
        <position position="184"/>
    </location>
    <ligand>
        <name>FMN</name>
        <dbReference type="ChEBI" id="CHEBI:58210"/>
    </ligand>
</feature>
<dbReference type="PIRSF" id="PIRSF000138">
    <property type="entry name" value="Al-hdrx_acd_dh"/>
    <property type="match status" value="1"/>
</dbReference>
<feature type="binding site" evidence="5">
    <location>
        <position position="292"/>
    </location>
    <ligand>
        <name>FMN</name>
        <dbReference type="ChEBI" id="CHEBI:58210"/>
    </ligand>
</feature>
<dbReference type="PROSITE" id="PS00557">
    <property type="entry name" value="FMN_HYDROXY_ACID_DH_1"/>
    <property type="match status" value="1"/>
</dbReference>
<name>A0A9P7RT02_9AGAR</name>
<dbReference type="PANTHER" id="PTHR10578:SF143">
    <property type="entry name" value="FMN-DEPENDENT ALPHA-HYDROXY ACID DEHYDROGENASE PB1A11.03"/>
    <property type="match status" value="1"/>
</dbReference>
<dbReference type="GO" id="GO:0016491">
    <property type="term" value="F:oxidoreductase activity"/>
    <property type="evidence" value="ECO:0007669"/>
    <property type="project" value="UniProtKB-KW"/>
</dbReference>
<feature type="binding site" evidence="5">
    <location>
        <position position="158"/>
    </location>
    <ligand>
        <name>FMN</name>
        <dbReference type="ChEBI" id="CHEBI:58210"/>
    </ligand>
</feature>
<dbReference type="InterPro" id="IPR013785">
    <property type="entry name" value="Aldolase_TIM"/>
</dbReference>
<comment type="similarity">
    <text evidence="3">Belongs to the FMN-dependent alpha-hydroxy acid dehydrogenase family.</text>
</comment>
<feature type="binding site" evidence="5">
    <location>
        <position position="134"/>
    </location>
    <ligand>
        <name>FMN</name>
        <dbReference type="ChEBI" id="CHEBI:58210"/>
    </ligand>
</feature>
<evidence type="ECO:0000256" key="2">
    <source>
        <dbReference type="ARBA" id="ARBA00023002"/>
    </source>
</evidence>
<feature type="binding site" evidence="5">
    <location>
        <position position="156"/>
    </location>
    <ligand>
        <name>FMN</name>
        <dbReference type="ChEBI" id="CHEBI:58210"/>
    </ligand>
</feature>
<feature type="binding site" evidence="5">
    <location>
        <position position="319"/>
    </location>
    <ligand>
        <name>glyoxylate</name>
        <dbReference type="ChEBI" id="CHEBI:36655"/>
    </ligand>
</feature>
<feature type="active site" description="Proton acceptor" evidence="4">
    <location>
        <position position="316"/>
    </location>
</feature>
<comment type="caution">
    <text evidence="7">The sequence shown here is derived from an EMBL/GenBank/DDBJ whole genome shotgun (WGS) entry which is preliminary data.</text>
</comment>
<keyword evidence="2" id="KW-0560">Oxidoreductase</keyword>
<proteinExistence type="inferred from homology"/>
<evidence type="ECO:0000256" key="4">
    <source>
        <dbReference type="PIRSR" id="PIRSR000138-1"/>
    </source>
</evidence>
<dbReference type="AlphaFoldDB" id="A0A9P7RT02"/>
<feature type="binding site" evidence="5">
    <location>
        <position position="314"/>
    </location>
    <ligand>
        <name>FMN</name>
        <dbReference type="ChEBI" id="CHEBI:58210"/>
    </ligand>
</feature>
<dbReference type="OrthoDB" id="25826at2759"/>